<keyword evidence="4 6" id="KW-1133">Transmembrane helix</keyword>
<keyword evidence="5 6" id="KW-0472">Membrane</keyword>
<reference evidence="7 8" key="1">
    <citation type="submission" date="2012-09" db="EMBL/GenBank/DDBJ databases">
        <title>The Genome Sequence of Alloiococcus otitis ATCC 51267.</title>
        <authorList>
            <consortium name="The Broad Institute Genome Sequencing Platform"/>
            <person name="Earl A."/>
            <person name="Ward D."/>
            <person name="Feldgarden M."/>
            <person name="Gevers D."/>
            <person name="Huys G."/>
            <person name="Walker B."/>
            <person name="Young S.K."/>
            <person name="Zeng Q."/>
            <person name="Gargeya S."/>
            <person name="Fitzgerald M."/>
            <person name="Haas B."/>
            <person name="Abouelleil A."/>
            <person name="Alvarado L."/>
            <person name="Arachchi H.M."/>
            <person name="Berlin A.M."/>
            <person name="Chapman S.B."/>
            <person name="Goldberg J."/>
            <person name="Griggs A."/>
            <person name="Gujja S."/>
            <person name="Hansen M."/>
            <person name="Howarth C."/>
            <person name="Imamovic A."/>
            <person name="Larimer J."/>
            <person name="McCowen C."/>
            <person name="Montmayeur A."/>
            <person name="Murphy C."/>
            <person name="Neiman D."/>
            <person name="Pearson M."/>
            <person name="Priest M."/>
            <person name="Roberts A."/>
            <person name="Saif S."/>
            <person name="Shea T."/>
            <person name="Sisk P."/>
            <person name="Sykes S."/>
            <person name="Wortman J."/>
            <person name="Nusbaum C."/>
            <person name="Birren B."/>
        </authorList>
    </citation>
    <scope>NUCLEOTIDE SEQUENCE [LARGE SCALE GENOMIC DNA]</scope>
    <source>
        <strain evidence="7 8">ATCC 51267</strain>
    </source>
</reference>
<organism evidence="7 8">
    <name type="scientific">Alloiococcus otitis ATCC 51267</name>
    <dbReference type="NCBI Taxonomy" id="883081"/>
    <lineage>
        <taxon>Bacteria</taxon>
        <taxon>Bacillati</taxon>
        <taxon>Bacillota</taxon>
        <taxon>Bacilli</taxon>
        <taxon>Lactobacillales</taxon>
        <taxon>Carnobacteriaceae</taxon>
        <taxon>Alloiococcus</taxon>
    </lineage>
</organism>
<proteinExistence type="predicted"/>
<evidence type="ECO:0000256" key="4">
    <source>
        <dbReference type="ARBA" id="ARBA00022989"/>
    </source>
</evidence>
<evidence type="ECO:0000313" key="8">
    <source>
        <dbReference type="Proteomes" id="UP000009875"/>
    </source>
</evidence>
<feature type="transmembrane region" description="Helical" evidence="6">
    <location>
        <begin position="193"/>
        <end position="216"/>
    </location>
</feature>
<dbReference type="PANTHER" id="PTHR30213">
    <property type="entry name" value="INNER MEMBRANE PROTEIN YHJD"/>
    <property type="match status" value="1"/>
</dbReference>
<dbReference type="OrthoDB" id="9775903at2"/>
<keyword evidence="2" id="KW-1003">Cell membrane</keyword>
<dbReference type="Pfam" id="PF03631">
    <property type="entry name" value="Virul_fac_BrkB"/>
    <property type="match status" value="1"/>
</dbReference>
<evidence type="ECO:0000256" key="5">
    <source>
        <dbReference type="ARBA" id="ARBA00023136"/>
    </source>
</evidence>
<dbReference type="AlphaFoldDB" id="K9EQ10"/>
<dbReference type="HOGENOM" id="CLU_978757_0_0_9"/>
<dbReference type="Proteomes" id="UP000009875">
    <property type="component" value="Unassembled WGS sequence"/>
</dbReference>
<dbReference type="GO" id="GO:0005886">
    <property type="term" value="C:plasma membrane"/>
    <property type="evidence" value="ECO:0007669"/>
    <property type="project" value="UniProtKB-SubCell"/>
</dbReference>
<gene>
    <name evidence="7" type="ORF">HMPREF9698_01298</name>
</gene>
<dbReference type="PANTHER" id="PTHR30213:SF0">
    <property type="entry name" value="UPF0761 MEMBRANE PROTEIN YIHY"/>
    <property type="match status" value="1"/>
</dbReference>
<dbReference type="RefSeq" id="WP_003778947.1">
    <property type="nucleotide sequence ID" value="NZ_JH992961.1"/>
</dbReference>
<feature type="transmembrane region" description="Helical" evidence="6">
    <location>
        <begin position="91"/>
        <end position="116"/>
    </location>
</feature>
<dbReference type="STRING" id="883081.HMPREF9698_01298"/>
<feature type="transmembrane region" description="Helical" evidence="6">
    <location>
        <begin position="128"/>
        <end position="149"/>
    </location>
</feature>
<keyword evidence="3 6" id="KW-0812">Transmembrane</keyword>
<dbReference type="EMBL" id="AGXA01000029">
    <property type="protein sequence ID" value="EKU92992.1"/>
    <property type="molecule type" value="Genomic_DNA"/>
</dbReference>
<feature type="transmembrane region" description="Helical" evidence="6">
    <location>
        <begin position="32"/>
        <end position="52"/>
    </location>
</feature>
<dbReference type="PIRSF" id="PIRSF035875">
    <property type="entry name" value="RNase_BN"/>
    <property type="match status" value="1"/>
</dbReference>
<evidence type="ECO:0000313" key="7">
    <source>
        <dbReference type="EMBL" id="EKU92992.1"/>
    </source>
</evidence>
<accession>K9EQ10</accession>
<feature type="transmembrane region" description="Helical" evidence="6">
    <location>
        <begin position="161"/>
        <end position="181"/>
    </location>
</feature>
<keyword evidence="8" id="KW-1185">Reference proteome</keyword>
<evidence type="ECO:0000256" key="2">
    <source>
        <dbReference type="ARBA" id="ARBA00022475"/>
    </source>
</evidence>
<sequence length="284" mass="32517">MVDKILKKLKFDWVTEVIDMASEGKIWQYSTFITYYIFFTLFPLFVGVINAFQFHNIDITIIHRLLHNVLPSVLSERLVNDVNVIYENSHFGIYLIALISSIWTISWITNSIVMGLNQAYGVGYRRNILVLRLLAFSFTIGLAVWFGLVSVFLQQVPLNNIQVIIILLLVTFFTSWFIFSTVPNAKQKYYQTLPGAVIVTLSFLVAGIIYVLLMGLLPSDSILFTMLGAFMIIFAITQKLAFFILVGGLANRYFIERREGQVTAKNEDSSFLKLLIRLNILQEK</sequence>
<comment type="caution">
    <text evidence="7">The sequence shown here is derived from an EMBL/GenBank/DDBJ whole genome shotgun (WGS) entry which is preliminary data.</text>
</comment>
<evidence type="ECO:0000256" key="3">
    <source>
        <dbReference type="ARBA" id="ARBA00022692"/>
    </source>
</evidence>
<dbReference type="InterPro" id="IPR017039">
    <property type="entry name" value="Virul_fac_BrkB"/>
</dbReference>
<evidence type="ECO:0000256" key="6">
    <source>
        <dbReference type="SAM" id="Phobius"/>
    </source>
</evidence>
<evidence type="ECO:0008006" key="9">
    <source>
        <dbReference type="Google" id="ProtNLM"/>
    </source>
</evidence>
<dbReference type="eggNOG" id="COG1295">
    <property type="taxonomic scope" value="Bacteria"/>
</dbReference>
<comment type="subcellular location">
    <subcellularLocation>
        <location evidence="1">Cell membrane</location>
        <topology evidence="1">Multi-pass membrane protein</topology>
    </subcellularLocation>
</comment>
<name>K9EQ10_9LACT</name>
<protein>
    <recommendedName>
        <fullName evidence="9">YihY family protein</fullName>
    </recommendedName>
</protein>
<feature type="transmembrane region" description="Helical" evidence="6">
    <location>
        <begin position="222"/>
        <end position="250"/>
    </location>
</feature>
<evidence type="ECO:0000256" key="1">
    <source>
        <dbReference type="ARBA" id="ARBA00004651"/>
    </source>
</evidence>